<proteinExistence type="predicted"/>
<feature type="non-terminal residue" evidence="1">
    <location>
        <position position="27"/>
    </location>
</feature>
<dbReference type="AlphaFoldDB" id="A0A382HY00"/>
<organism evidence="1">
    <name type="scientific">marine metagenome</name>
    <dbReference type="NCBI Taxonomy" id="408172"/>
    <lineage>
        <taxon>unclassified sequences</taxon>
        <taxon>metagenomes</taxon>
        <taxon>ecological metagenomes</taxon>
    </lineage>
</organism>
<reference evidence="1" key="1">
    <citation type="submission" date="2018-05" db="EMBL/GenBank/DDBJ databases">
        <authorList>
            <person name="Lanie J.A."/>
            <person name="Ng W.-L."/>
            <person name="Kazmierczak K.M."/>
            <person name="Andrzejewski T.M."/>
            <person name="Davidsen T.M."/>
            <person name="Wayne K.J."/>
            <person name="Tettelin H."/>
            <person name="Glass J.I."/>
            <person name="Rusch D."/>
            <person name="Podicherti R."/>
            <person name="Tsui H.-C.T."/>
            <person name="Winkler M.E."/>
        </authorList>
    </citation>
    <scope>NUCLEOTIDE SEQUENCE</scope>
</reference>
<sequence>MKRELPAGEKKRLKMAFSLTLSTSDFH</sequence>
<evidence type="ECO:0000313" key="1">
    <source>
        <dbReference type="EMBL" id="SVB91959.1"/>
    </source>
</evidence>
<accession>A0A382HY00</accession>
<dbReference type="EMBL" id="UINC01063870">
    <property type="protein sequence ID" value="SVB91959.1"/>
    <property type="molecule type" value="Genomic_DNA"/>
</dbReference>
<name>A0A382HY00_9ZZZZ</name>
<protein>
    <submittedName>
        <fullName evidence="1">Uncharacterized protein</fullName>
    </submittedName>
</protein>
<gene>
    <name evidence="1" type="ORF">METZ01_LOCUS244813</name>
</gene>